<protein>
    <submittedName>
        <fullName evidence="2">DUF547 domain-containing protein</fullName>
    </submittedName>
</protein>
<dbReference type="Pfam" id="PF04784">
    <property type="entry name" value="DUF547"/>
    <property type="match status" value="1"/>
</dbReference>
<organism evidence="2 3">
    <name type="scientific">Sediminicola luteus</name>
    <dbReference type="NCBI Taxonomy" id="319238"/>
    <lineage>
        <taxon>Bacteria</taxon>
        <taxon>Pseudomonadati</taxon>
        <taxon>Bacteroidota</taxon>
        <taxon>Flavobacteriia</taxon>
        <taxon>Flavobacteriales</taxon>
        <taxon>Flavobacteriaceae</taxon>
        <taxon>Sediminicola</taxon>
    </lineage>
</organism>
<evidence type="ECO:0000313" key="2">
    <source>
        <dbReference type="EMBL" id="MET7029677.1"/>
    </source>
</evidence>
<evidence type="ECO:0000259" key="1">
    <source>
        <dbReference type="Pfam" id="PF04784"/>
    </source>
</evidence>
<dbReference type="PANTHER" id="PTHR46361">
    <property type="entry name" value="ELECTRON CARRIER/ PROTEIN DISULFIDE OXIDOREDUCTASE"/>
    <property type="match status" value="1"/>
</dbReference>
<dbReference type="InterPro" id="IPR006869">
    <property type="entry name" value="DUF547"/>
</dbReference>
<sequence>MHFTVKHIIILMLLFFGIASGHAISTVADEGPLALQKVDYSTWDTLLKKYVDDVGNVDYKNFRKEIGLLNSYLDQQTKNPVSEYETKESKLVYYINLYNAATVKLILDNYPLGSIKDLKGPWNRQVVTIRNKQLSLGDIEHNILRKMDEPRIHFAINCASYSCPKLLNEAFTVEKLEDLLEKSARNFVNDPKRNVITKEKAMLSQIFKWYKKDFTNKVSLTDYINQYSTIKITKETSIEFINYDWSLNASK</sequence>
<dbReference type="RefSeq" id="WP_354618484.1">
    <property type="nucleotide sequence ID" value="NZ_JBEWYP010000004.1"/>
</dbReference>
<name>A0ABV2TWN4_9FLAO</name>
<gene>
    <name evidence="2" type="ORF">ABXZ32_09730</name>
</gene>
<dbReference type="EMBL" id="JBEWYP010000004">
    <property type="protein sequence ID" value="MET7029677.1"/>
    <property type="molecule type" value="Genomic_DNA"/>
</dbReference>
<dbReference type="Proteomes" id="UP001549773">
    <property type="component" value="Unassembled WGS sequence"/>
</dbReference>
<keyword evidence="3" id="KW-1185">Reference proteome</keyword>
<accession>A0ABV2TWN4</accession>
<evidence type="ECO:0000313" key="3">
    <source>
        <dbReference type="Proteomes" id="UP001549773"/>
    </source>
</evidence>
<reference evidence="2 3" key="1">
    <citation type="submission" date="2024-07" db="EMBL/GenBank/DDBJ databases">
        <title>The genome sequence of type strain Sediminicola luteus GDMCC 1.2596T.</title>
        <authorList>
            <person name="Liu Y."/>
        </authorList>
    </citation>
    <scope>NUCLEOTIDE SEQUENCE [LARGE SCALE GENOMIC DNA]</scope>
    <source>
        <strain evidence="2 3">GDMCC 1.2596</strain>
    </source>
</reference>
<feature type="domain" description="DUF547" evidence="1">
    <location>
        <begin position="86"/>
        <end position="188"/>
    </location>
</feature>
<dbReference type="PANTHER" id="PTHR46361:SF3">
    <property type="entry name" value="ELECTRON CARRIER_ PROTEIN DISULFIDE OXIDOREDUCTASE"/>
    <property type="match status" value="1"/>
</dbReference>
<proteinExistence type="predicted"/>
<comment type="caution">
    <text evidence="2">The sequence shown here is derived from an EMBL/GenBank/DDBJ whole genome shotgun (WGS) entry which is preliminary data.</text>
</comment>